<evidence type="ECO:0008006" key="11">
    <source>
        <dbReference type="Google" id="ProtNLM"/>
    </source>
</evidence>
<keyword evidence="3" id="KW-0812">Transmembrane</keyword>
<dbReference type="Gene3D" id="1.20.5.3310">
    <property type="match status" value="1"/>
</dbReference>
<keyword evidence="4" id="KW-0653">Protein transport</keyword>
<keyword evidence="5" id="KW-1133">Transmembrane helix</keyword>
<evidence type="ECO:0000256" key="6">
    <source>
        <dbReference type="ARBA" id="ARBA00023010"/>
    </source>
</evidence>
<accession>A0ABW9QS37</accession>
<dbReference type="InterPro" id="IPR003369">
    <property type="entry name" value="TatA/B/E"/>
</dbReference>
<evidence type="ECO:0000256" key="7">
    <source>
        <dbReference type="ARBA" id="ARBA00023136"/>
    </source>
</evidence>
<dbReference type="EMBL" id="WJHE01000267">
    <property type="protein sequence ID" value="MST32308.1"/>
    <property type="molecule type" value="Genomic_DNA"/>
</dbReference>
<keyword evidence="6" id="KW-0811">Translocation</keyword>
<evidence type="ECO:0000256" key="1">
    <source>
        <dbReference type="ARBA" id="ARBA00004167"/>
    </source>
</evidence>
<keyword evidence="7" id="KW-0472">Membrane</keyword>
<evidence type="ECO:0000256" key="5">
    <source>
        <dbReference type="ARBA" id="ARBA00022989"/>
    </source>
</evidence>
<evidence type="ECO:0000256" key="4">
    <source>
        <dbReference type="ARBA" id="ARBA00022927"/>
    </source>
</evidence>
<dbReference type="PRINTS" id="PR01506">
    <property type="entry name" value="TATBPROTEIN"/>
</dbReference>
<keyword evidence="2" id="KW-0813">Transport</keyword>
<keyword evidence="10" id="KW-1185">Reference proteome</keyword>
<evidence type="ECO:0000313" key="9">
    <source>
        <dbReference type="EMBL" id="MST32308.1"/>
    </source>
</evidence>
<name>A0ABW9QS37_9ACTN</name>
<evidence type="ECO:0000256" key="8">
    <source>
        <dbReference type="SAM" id="MobiDB-lite"/>
    </source>
</evidence>
<feature type="compositionally biased region" description="Pro residues" evidence="8">
    <location>
        <begin position="112"/>
        <end position="123"/>
    </location>
</feature>
<dbReference type="Proteomes" id="UP000437736">
    <property type="component" value="Unassembled WGS sequence"/>
</dbReference>
<sequence>MFDLSPEKLLLLGMIALVFLGPERLPRAARKAGEVLAQVRQMSGGLQQEMRSALAEPRQALEEARQELGLPTIPRVPSVRRAVVDSLTGAVETPSWVGTSSAGGGDAGDPGGLPPTPDDPALN</sequence>
<organism evidence="9 10">
    <name type="scientific">Acidiferrimicrobium australe</name>
    <dbReference type="NCBI Taxonomy" id="2664430"/>
    <lineage>
        <taxon>Bacteria</taxon>
        <taxon>Bacillati</taxon>
        <taxon>Actinomycetota</taxon>
        <taxon>Acidimicrobiia</taxon>
        <taxon>Acidimicrobiales</taxon>
        <taxon>Acidimicrobiaceae</taxon>
        <taxon>Acidiferrimicrobium</taxon>
    </lineage>
</organism>
<dbReference type="Pfam" id="PF02416">
    <property type="entry name" value="TatA_B_E"/>
    <property type="match status" value="1"/>
</dbReference>
<protein>
    <recommendedName>
        <fullName evidence="11">Twin-arginine translocase subunit TatB</fullName>
    </recommendedName>
</protein>
<evidence type="ECO:0000313" key="10">
    <source>
        <dbReference type="Proteomes" id="UP000437736"/>
    </source>
</evidence>
<gene>
    <name evidence="9" type="ORF">GHK86_06170</name>
</gene>
<feature type="compositionally biased region" description="Gly residues" evidence="8">
    <location>
        <begin position="101"/>
        <end position="111"/>
    </location>
</feature>
<comment type="subcellular location">
    <subcellularLocation>
        <location evidence="1">Membrane</location>
        <topology evidence="1">Single-pass membrane protein</topology>
    </subcellularLocation>
</comment>
<comment type="caution">
    <text evidence="9">The sequence shown here is derived from an EMBL/GenBank/DDBJ whole genome shotgun (WGS) entry which is preliminary data.</text>
</comment>
<proteinExistence type="predicted"/>
<reference evidence="9 10" key="1">
    <citation type="submission" date="2019-11" db="EMBL/GenBank/DDBJ databases">
        <title>Acidiferrimicrobium australis gen. nov., sp. nov., an acidophilic and obligately heterotrophic, member of the Actinobacteria that catalyses dissimilatory oxido- reduction of iron isolated from metal-rich acidic water in Chile.</title>
        <authorList>
            <person name="Gonzalez D."/>
            <person name="Huber K."/>
            <person name="Hedrich S."/>
            <person name="Rojas-Villalobos C."/>
            <person name="Quatrini R."/>
            <person name="Dinamarca M.A."/>
            <person name="Schwarz A."/>
            <person name="Canales C."/>
            <person name="Nancucheo I."/>
        </authorList>
    </citation>
    <scope>NUCLEOTIDE SEQUENCE [LARGE SCALE GENOMIC DNA]</scope>
    <source>
        <strain evidence="9 10">USS-CCA1</strain>
    </source>
</reference>
<evidence type="ECO:0000256" key="2">
    <source>
        <dbReference type="ARBA" id="ARBA00022448"/>
    </source>
</evidence>
<feature type="region of interest" description="Disordered" evidence="8">
    <location>
        <begin position="93"/>
        <end position="123"/>
    </location>
</feature>
<evidence type="ECO:0000256" key="3">
    <source>
        <dbReference type="ARBA" id="ARBA00022692"/>
    </source>
</evidence>